<dbReference type="RefSeq" id="WP_015399550.1">
    <property type="nucleotide sequence ID" value="NC_020302.1"/>
</dbReference>
<evidence type="ECO:0000313" key="7">
    <source>
        <dbReference type="Proteomes" id="UP000011723"/>
    </source>
</evidence>
<dbReference type="STRING" id="1121362.A605_00550"/>
<keyword evidence="4" id="KW-0547">Nucleotide-binding</keyword>
<dbReference type="Pfam" id="PF01874">
    <property type="entry name" value="CitG"/>
    <property type="match status" value="1"/>
</dbReference>
<accession>M1P366</accession>
<dbReference type="InterPro" id="IPR002736">
    <property type="entry name" value="CitG"/>
</dbReference>
<dbReference type="GO" id="GO:0005524">
    <property type="term" value="F:ATP binding"/>
    <property type="evidence" value="ECO:0007669"/>
    <property type="project" value="UniProtKB-KW"/>
</dbReference>
<dbReference type="OrthoDB" id="114886at2"/>
<keyword evidence="5" id="KW-0067">ATP-binding</keyword>
<evidence type="ECO:0000313" key="6">
    <source>
        <dbReference type="EMBL" id="AGF71126.1"/>
    </source>
</evidence>
<dbReference type="GO" id="GO:0046917">
    <property type="term" value="F:triphosphoribosyl-dephospho-CoA synthase activity"/>
    <property type="evidence" value="ECO:0007669"/>
    <property type="project" value="UniProtKB-EC"/>
</dbReference>
<dbReference type="EMBL" id="CP003697">
    <property type="protein sequence ID" value="AGF71126.1"/>
    <property type="molecule type" value="Genomic_DNA"/>
</dbReference>
<name>M1P366_9CORY</name>
<dbReference type="EC" id="2.4.2.52" evidence="2"/>
<dbReference type="PATRIC" id="fig|1121362.3.peg.104"/>
<protein>
    <recommendedName>
        <fullName evidence="2">triphosphoribosyl-dephospho-CoA synthase</fullName>
        <ecNumber evidence="2">2.4.2.52</ecNumber>
    </recommendedName>
</protein>
<dbReference type="AlphaFoldDB" id="M1P366"/>
<keyword evidence="3" id="KW-0808">Transferase</keyword>
<evidence type="ECO:0000256" key="2">
    <source>
        <dbReference type="ARBA" id="ARBA00012074"/>
    </source>
</evidence>
<sequence length="299" mass="31686">MTETLLAAKPATVNAFASPDRLARWAVEALLEEVNLPGKPGLVGPDGERGHSDMDIHLMRHSARTLESTFGELAHAGMSLEVGQELRDEVGRIGRHGEEKMMAATGGVNTHRGAIWNLGLMVIATAGLAGRDVHVPFTGTTITQRAGRLASIRDSFVDNQPRPGASVRKRYRVGGAVSEAASGFPHVLAILQAMGRSGPRDAPYPDHDRQLRGLLTSMSSLDDTCILHRGGNEGLNFVQGSAAALIDELLPDDRIATASLAALDEQLTLRRLSPGGSADLLACALFLTSILGADNANDH</sequence>
<dbReference type="PANTHER" id="PTHR30201:SF2">
    <property type="entry name" value="2-(5''-TRIPHOSPHORIBOSYL)-3'-DEPHOSPHOCOENZYME-A SYNTHASE"/>
    <property type="match status" value="1"/>
</dbReference>
<evidence type="ECO:0000256" key="5">
    <source>
        <dbReference type="ARBA" id="ARBA00022840"/>
    </source>
</evidence>
<reference evidence="6 7" key="1">
    <citation type="journal article" date="2012" name="Stand. Genomic Sci.">
        <title>Genome sequence of the halotolerant bacterium Corynebacterium halotolerans type strain YIM 70093(T) (= DSM 44683(T)).</title>
        <authorList>
            <person name="Ruckert C."/>
            <person name="Albersmeier A."/>
            <person name="Al-Dilaimi A."/>
            <person name="Niehaus K."/>
            <person name="Szczepanowski R."/>
            <person name="Kalinowski J."/>
        </authorList>
    </citation>
    <scope>NUCLEOTIDE SEQUENCE [LARGE SCALE GENOMIC DNA]</scope>
    <source>
        <strain evidence="6">YIM 70093</strain>
    </source>
</reference>
<dbReference type="HOGENOM" id="CLU_056179_0_0_11"/>
<dbReference type="PANTHER" id="PTHR30201">
    <property type="entry name" value="TRIPHOSPHORIBOSYL-DEPHOSPHO-COA SYNTHASE"/>
    <property type="match status" value="1"/>
</dbReference>
<proteinExistence type="predicted"/>
<dbReference type="KEGG" id="chn:A605_00550"/>
<gene>
    <name evidence="6" type="ORF">A605_00550</name>
</gene>
<evidence type="ECO:0000256" key="3">
    <source>
        <dbReference type="ARBA" id="ARBA00022679"/>
    </source>
</evidence>
<keyword evidence="7" id="KW-1185">Reference proteome</keyword>
<organism evidence="6 7">
    <name type="scientific">Corynebacterium halotolerans YIM 70093 = DSM 44683</name>
    <dbReference type="NCBI Taxonomy" id="1121362"/>
    <lineage>
        <taxon>Bacteria</taxon>
        <taxon>Bacillati</taxon>
        <taxon>Actinomycetota</taxon>
        <taxon>Actinomycetes</taxon>
        <taxon>Mycobacteriales</taxon>
        <taxon>Corynebacteriaceae</taxon>
        <taxon>Corynebacterium</taxon>
    </lineage>
</organism>
<dbReference type="Proteomes" id="UP000011723">
    <property type="component" value="Chromosome"/>
</dbReference>
<evidence type="ECO:0000256" key="4">
    <source>
        <dbReference type="ARBA" id="ARBA00022741"/>
    </source>
</evidence>
<dbReference type="Gene3D" id="1.10.4200.10">
    <property type="entry name" value="Triphosphoribosyl-dephospho-CoA protein"/>
    <property type="match status" value="2"/>
</dbReference>
<dbReference type="eggNOG" id="COG1767">
    <property type="taxonomic scope" value="Bacteria"/>
</dbReference>
<comment type="catalytic activity">
    <reaction evidence="1">
        <text>3'-dephospho-CoA + ATP = 2'-(5''-triphospho-alpha-D-ribosyl)-3'-dephospho-CoA + adenine</text>
        <dbReference type="Rhea" id="RHEA:15117"/>
        <dbReference type="ChEBI" id="CHEBI:16708"/>
        <dbReference type="ChEBI" id="CHEBI:30616"/>
        <dbReference type="ChEBI" id="CHEBI:57328"/>
        <dbReference type="ChEBI" id="CHEBI:61378"/>
        <dbReference type="EC" id="2.4.2.52"/>
    </reaction>
</comment>
<dbReference type="GO" id="GO:0051191">
    <property type="term" value="P:prosthetic group biosynthetic process"/>
    <property type="evidence" value="ECO:0007669"/>
    <property type="project" value="TreeGrafter"/>
</dbReference>
<evidence type="ECO:0000256" key="1">
    <source>
        <dbReference type="ARBA" id="ARBA00001210"/>
    </source>
</evidence>